<evidence type="ECO:0000256" key="2">
    <source>
        <dbReference type="ARBA" id="ARBA00022741"/>
    </source>
</evidence>
<dbReference type="KEGG" id="sasa:106612670"/>
<name>A0A1S3SYX8_SALSA</name>
<keyword evidence="3" id="KW-0342">GTP-binding</keyword>
<evidence type="ECO:0000313" key="5">
    <source>
        <dbReference type="Proteomes" id="UP001652741"/>
    </source>
</evidence>
<dbReference type="Proteomes" id="UP001652741">
    <property type="component" value="Chromosome ssa09"/>
</dbReference>
<dbReference type="AlphaFoldDB" id="A0A1S3SYX8"/>
<accession>A0A1S3SYX8</accession>
<dbReference type="OrthoDB" id="9982588at2759"/>
<organism evidence="5 6">
    <name type="scientific">Salmo salar</name>
    <name type="common">Atlantic salmon</name>
    <dbReference type="NCBI Taxonomy" id="8030"/>
    <lineage>
        <taxon>Eukaryota</taxon>
        <taxon>Metazoa</taxon>
        <taxon>Chordata</taxon>
        <taxon>Craniata</taxon>
        <taxon>Vertebrata</taxon>
        <taxon>Euteleostomi</taxon>
        <taxon>Actinopterygii</taxon>
        <taxon>Neopterygii</taxon>
        <taxon>Teleostei</taxon>
        <taxon>Protacanthopterygii</taxon>
        <taxon>Salmoniformes</taxon>
        <taxon>Salmonidae</taxon>
        <taxon>Salmoninae</taxon>
        <taxon>Salmo</taxon>
    </lineage>
</organism>
<dbReference type="RefSeq" id="XP_014069545.1">
    <property type="nucleotide sequence ID" value="XM_014214070.2"/>
</dbReference>
<dbReference type="SUPFAM" id="SSF52540">
    <property type="entry name" value="P-loop containing nucleoside triphosphate hydrolases"/>
    <property type="match status" value="1"/>
</dbReference>
<dbReference type="Gene3D" id="3.40.50.300">
    <property type="entry name" value="P-loop containing nucleotide triphosphate hydrolases"/>
    <property type="match status" value="1"/>
</dbReference>
<dbReference type="PANTHER" id="PTHR10903">
    <property type="entry name" value="GTPASE, IMAP FAMILY MEMBER-RELATED"/>
    <property type="match status" value="1"/>
</dbReference>
<keyword evidence="5" id="KW-1185">Reference proteome</keyword>
<evidence type="ECO:0000256" key="3">
    <source>
        <dbReference type="ARBA" id="ARBA00023134"/>
    </source>
</evidence>
<evidence type="ECO:0000256" key="1">
    <source>
        <dbReference type="ARBA" id="ARBA00008535"/>
    </source>
</evidence>
<reference evidence="6" key="1">
    <citation type="submission" date="2025-08" db="UniProtKB">
        <authorList>
            <consortium name="RefSeq"/>
        </authorList>
    </citation>
    <scope>IDENTIFICATION</scope>
</reference>
<dbReference type="GeneID" id="106612670"/>
<protein>
    <submittedName>
        <fullName evidence="6">GTPase IMAP family member 4</fullName>
    </submittedName>
</protein>
<feature type="domain" description="AIG1-type G" evidence="4">
    <location>
        <begin position="25"/>
        <end position="130"/>
    </location>
</feature>
<dbReference type="Pfam" id="PF04548">
    <property type="entry name" value="AIG1"/>
    <property type="match status" value="1"/>
</dbReference>
<evidence type="ECO:0000259" key="4">
    <source>
        <dbReference type="Pfam" id="PF04548"/>
    </source>
</evidence>
<comment type="similarity">
    <text evidence="1">Belongs to the TRAFAC class TrmE-Era-EngA-EngB-Septin-like GTPase superfamily. AIG1/Toc34/Toc159-like paraseptin GTPase family. IAN subfamily.</text>
</comment>
<dbReference type="GO" id="GO:0005525">
    <property type="term" value="F:GTP binding"/>
    <property type="evidence" value="ECO:0007669"/>
    <property type="project" value="UniProtKB-KW"/>
</dbReference>
<sequence>MTRSNGSSQFNHSWSRPMYFKAEPANTILGKREFHTGIMTTHSSKRKGTVAGRQVTVVDTPGWYVGRITPGNVAQELGRVVSLCSLGPHAILLVVSATGDFRQGKWRTTEERLRQIQAPIWQRTIVLLTH</sequence>
<proteinExistence type="inferred from homology"/>
<evidence type="ECO:0000313" key="6">
    <source>
        <dbReference type="RefSeq" id="XP_014069545.1"/>
    </source>
</evidence>
<gene>
    <name evidence="6" type="primary">LOC106612670</name>
</gene>
<dbReference type="InterPro" id="IPR045058">
    <property type="entry name" value="GIMA/IAN/Toc"/>
</dbReference>
<keyword evidence="2" id="KW-0547">Nucleotide-binding</keyword>
<dbReference type="InterPro" id="IPR006703">
    <property type="entry name" value="G_AIG1"/>
</dbReference>
<dbReference type="InterPro" id="IPR027417">
    <property type="entry name" value="P-loop_NTPase"/>
</dbReference>
<dbReference type="PANTHER" id="PTHR10903:SF107">
    <property type="entry name" value="GTPASE IMAP FAMILY MEMBER 4-LIKE-RELATED"/>
    <property type="match status" value="1"/>
</dbReference>